<keyword evidence="1" id="KW-0812">Transmembrane</keyword>
<dbReference type="EMBL" id="JARKIK010000030">
    <property type="protein sequence ID" value="KAK8741608.1"/>
    <property type="molecule type" value="Genomic_DNA"/>
</dbReference>
<reference evidence="4 5" key="1">
    <citation type="journal article" date="2024" name="BMC Genomics">
        <title>Genome assembly of redclaw crayfish (Cherax quadricarinatus) provides insights into its immune adaptation and hypoxia tolerance.</title>
        <authorList>
            <person name="Liu Z."/>
            <person name="Zheng J."/>
            <person name="Li H."/>
            <person name="Fang K."/>
            <person name="Wang S."/>
            <person name="He J."/>
            <person name="Zhou D."/>
            <person name="Weng S."/>
            <person name="Chi M."/>
            <person name="Gu Z."/>
            <person name="He J."/>
            <person name="Li F."/>
            <person name="Wang M."/>
        </authorList>
    </citation>
    <scope>NUCLEOTIDE SEQUENCE [LARGE SCALE GENOMIC DNA]</scope>
    <source>
        <strain evidence="4">ZL_2023a</strain>
    </source>
</reference>
<dbReference type="InterPro" id="IPR001507">
    <property type="entry name" value="ZP_dom"/>
</dbReference>
<feature type="signal peptide" evidence="2">
    <location>
        <begin position="1"/>
        <end position="18"/>
    </location>
</feature>
<dbReference type="PROSITE" id="PS51034">
    <property type="entry name" value="ZP_2"/>
    <property type="match status" value="1"/>
</dbReference>
<name>A0AAW0XQL7_CHEQU</name>
<keyword evidence="1" id="KW-0472">Membrane</keyword>
<evidence type="ECO:0000313" key="4">
    <source>
        <dbReference type="EMBL" id="KAK8741608.1"/>
    </source>
</evidence>
<accession>A0AAW0XQL7</accession>
<proteinExistence type="predicted"/>
<protein>
    <recommendedName>
        <fullName evidence="3">ZP domain-containing protein</fullName>
    </recommendedName>
</protein>
<keyword evidence="2" id="KW-0732">Signal</keyword>
<reference evidence="4" key="2">
    <citation type="submission" date="2024-01" db="EMBL/GenBank/DDBJ databases">
        <authorList>
            <person name="He J."/>
            <person name="Wang M."/>
            <person name="Zheng J."/>
            <person name="Liu Z."/>
        </authorList>
    </citation>
    <scope>NUCLEOTIDE SEQUENCE</scope>
    <source>
        <strain evidence="4">ZL_2023a</strain>
        <tissue evidence="4">Muscle</tissue>
    </source>
</reference>
<evidence type="ECO:0000313" key="5">
    <source>
        <dbReference type="Proteomes" id="UP001445076"/>
    </source>
</evidence>
<dbReference type="PANTHER" id="PTHR46560:SF1">
    <property type="entry name" value="MINIATURE"/>
    <property type="match status" value="1"/>
</dbReference>
<feature type="transmembrane region" description="Helical" evidence="1">
    <location>
        <begin position="343"/>
        <end position="365"/>
    </location>
</feature>
<sequence>MRLAVSLFLLVQVQWSVSESVGTKGSGRALASPVPGMMMPQLVALDVKCARSGMTVHIEFDRVFSGVIYSKGHFYDPACNYITVKNSGSQKYSFNVPIDNCGTSGQLDMATPDRDMYFENTIIIQNDALIQEVWDTARAIRCTWQHTIQKSVDFLPFKVYEPLKVPVQLDARSVNTLMDIQHGSGPFESPATGYVYMGDDTSVVIYIQDPSQKMDANVISCNASSAGGATVELLDSHGCVKRPDLLTQFSKTRDTNGVEADLMLYSYLKAFRIGESPEFLISCHLEVCEGECSKPCSSGPYPSRKRRQQPSSPPTIVELQRGVVVVSREQLTGGEICWVNSTILVGVTGLLCVVLALSTLSCFLVHKITVLRKQLQGKSTL</sequence>
<keyword evidence="5" id="KW-1185">Reference proteome</keyword>
<feature type="chain" id="PRO_5044717475" description="ZP domain-containing protein" evidence="2">
    <location>
        <begin position="19"/>
        <end position="381"/>
    </location>
</feature>
<dbReference type="AlphaFoldDB" id="A0AAW0XQL7"/>
<dbReference type="InterPro" id="IPR056953">
    <property type="entry name" value="CUT_N"/>
</dbReference>
<dbReference type="SMART" id="SM00241">
    <property type="entry name" value="ZP"/>
    <property type="match status" value="1"/>
</dbReference>
<dbReference type="PANTHER" id="PTHR46560">
    <property type="entry name" value="CYPHER, ISOFORM B"/>
    <property type="match status" value="1"/>
</dbReference>
<keyword evidence="1" id="KW-1133">Transmembrane helix</keyword>
<evidence type="ECO:0000256" key="2">
    <source>
        <dbReference type="SAM" id="SignalP"/>
    </source>
</evidence>
<gene>
    <name evidence="4" type="ORF">OTU49_002296</name>
</gene>
<evidence type="ECO:0000259" key="3">
    <source>
        <dbReference type="PROSITE" id="PS51034"/>
    </source>
</evidence>
<dbReference type="Proteomes" id="UP001445076">
    <property type="component" value="Unassembled WGS sequence"/>
</dbReference>
<organism evidence="4 5">
    <name type="scientific">Cherax quadricarinatus</name>
    <name type="common">Australian red claw crayfish</name>
    <dbReference type="NCBI Taxonomy" id="27406"/>
    <lineage>
        <taxon>Eukaryota</taxon>
        <taxon>Metazoa</taxon>
        <taxon>Ecdysozoa</taxon>
        <taxon>Arthropoda</taxon>
        <taxon>Crustacea</taxon>
        <taxon>Multicrustacea</taxon>
        <taxon>Malacostraca</taxon>
        <taxon>Eumalacostraca</taxon>
        <taxon>Eucarida</taxon>
        <taxon>Decapoda</taxon>
        <taxon>Pleocyemata</taxon>
        <taxon>Astacidea</taxon>
        <taxon>Parastacoidea</taxon>
        <taxon>Parastacidae</taxon>
        <taxon>Cherax</taxon>
    </lineage>
</organism>
<dbReference type="EMBL" id="JARKIK010000030">
    <property type="protein sequence ID" value="KAK8741609.1"/>
    <property type="molecule type" value="Genomic_DNA"/>
</dbReference>
<dbReference type="Gene3D" id="2.60.40.3210">
    <property type="entry name" value="Zona pellucida, ZP-N domain"/>
    <property type="match status" value="1"/>
</dbReference>
<evidence type="ECO:0000256" key="1">
    <source>
        <dbReference type="SAM" id="Phobius"/>
    </source>
</evidence>
<dbReference type="Pfam" id="PF25057">
    <property type="entry name" value="CUT_N"/>
    <property type="match status" value="1"/>
</dbReference>
<feature type="domain" description="ZP" evidence="3">
    <location>
        <begin position="48"/>
        <end position="303"/>
    </location>
</feature>
<comment type="caution">
    <text evidence="4">The sequence shown here is derived from an EMBL/GenBank/DDBJ whole genome shotgun (WGS) entry which is preliminary data.</text>
</comment>